<proteinExistence type="predicted"/>
<dbReference type="PROSITE" id="PS00107">
    <property type="entry name" value="PROTEIN_KINASE_ATP"/>
    <property type="match status" value="1"/>
</dbReference>
<comment type="caution">
    <text evidence="11">The sequence shown here is derived from an EMBL/GenBank/DDBJ whole genome shotgun (WGS) entry which is preliminary data.</text>
</comment>
<dbReference type="Proteomes" id="UP001054902">
    <property type="component" value="Unassembled WGS sequence"/>
</dbReference>
<feature type="region of interest" description="Disordered" evidence="8">
    <location>
        <begin position="1"/>
        <end position="96"/>
    </location>
</feature>
<accession>A0AAD3CQ02</accession>
<reference evidence="11 12" key="1">
    <citation type="journal article" date="2021" name="Sci. Rep.">
        <title>The genome of the diatom Chaetoceros tenuissimus carries an ancient integrated fragment of an extant virus.</title>
        <authorList>
            <person name="Hongo Y."/>
            <person name="Kimura K."/>
            <person name="Takaki Y."/>
            <person name="Yoshida Y."/>
            <person name="Baba S."/>
            <person name="Kobayashi G."/>
            <person name="Nagasaki K."/>
            <person name="Hano T."/>
            <person name="Tomaru Y."/>
        </authorList>
    </citation>
    <scope>NUCLEOTIDE SEQUENCE [LARGE SCALE GENOMIC DNA]</scope>
    <source>
        <strain evidence="11 12">NIES-3715</strain>
    </source>
</reference>
<feature type="region of interest" description="Disordered" evidence="8">
    <location>
        <begin position="613"/>
        <end position="766"/>
    </location>
</feature>
<dbReference type="InterPro" id="IPR045270">
    <property type="entry name" value="STKc_AGC"/>
</dbReference>
<dbReference type="InterPro" id="IPR011009">
    <property type="entry name" value="Kinase-like_dom_sf"/>
</dbReference>
<feature type="compositionally biased region" description="Polar residues" evidence="8">
    <location>
        <begin position="490"/>
        <end position="499"/>
    </location>
</feature>
<dbReference type="PROSITE" id="PS00108">
    <property type="entry name" value="PROTEIN_KINASE_ST"/>
    <property type="match status" value="1"/>
</dbReference>
<dbReference type="EMBL" id="BLLK01000029">
    <property type="protein sequence ID" value="GFH48705.1"/>
    <property type="molecule type" value="Genomic_DNA"/>
</dbReference>
<keyword evidence="2" id="KW-0597">Phosphoprotein</keyword>
<feature type="region of interest" description="Disordered" evidence="8">
    <location>
        <begin position="478"/>
        <end position="584"/>
    </location>
</feature>
<feature type="domain" description="AGC-kinase C-terminal" evidence="10">
    <location>
        <begin position="379"/>
        <end position="454"/>
    </location>
</feature>
<evidence type="ECO:0000256" key="3">
    <source>
        <dbReference type="ARBA" id="ARBA00022679"/>
    </source>
</evidence>
<evidence type="ECO:0000256" key="5">
    <source>
        <dbReference type="ARBA" id="ARBA00022777"/>
    </source>
</evidence>
<dbReference type="Gene3D" id="3.30.200.20">
    <property type="entry name" value="Phosphorylase Kinase, domain 1"/>
    <property type="match status" value="1"/>
</dbReference>
<dbReference type="InterPro" id="IPR017441">
    <property type="entry name" value="Protein_kinase_ATP_BS"/>
</dbReference>
<keyword evidence="1" id="KW-0723">Serine/threonine-protein kinase</keyword>
<evidence type="ECO:0008006" key="13">
    <source>
        <dbReference type="Google" id="ProtNLM"/>
    </source>
</evidence>
<keyword evidence="12" id="KW-1185">Reference proteome</keyword>
<dbReference type="PROSITE" id="PS50011">
    <property type="entry name" value="PROTEIN_KINASE_DOM"/>
    <property type="match status" value="1"/>
</dbReference>
<evidence type="ECO:0000256" key="1">
    <source>
        <dbReference type="ARBA" id="ARBA00022527"/>
    </source>
</evidence>
<sequence length="766" mass="85761">MEIAPDPSNDLSDSDHATKDQLKEDNTTDADNKTGEDEDFQSFAENAKSTDQRDEDVASVKEDSLEHDNKPSVSETPQQSTQGEPTNEQNNNSNEMEKKRYVTTQDFELLKCVGMGAFGKVLQVKNKKSKQILAMKIISKRLINRKTSYVENIHAERDILTKIRHPFVVTMHCSFQTKEKLFIIMDFLAGGELFLRLGREGIFLESTAQFYIGEIVLALEHLHSRGILHRDLKPENILLGTDGHCCLTDFGLAKDFQWEEEGENEDEKALTVCGTQEYMAPEMIAKKGYTKAADWWSLGCIAYEMLSGNPPFESKKGAKDLFRKIMNQKVKMPDGSSAGACKLLKGLLNRNASARLGAAKGTMFQVGGVAQVKEMQFFEGLDWILLEKKEIDPPMTAHVDNDEDLRHFYDEFTQMTLPRSVKMMTEDNFKPKNCQSEHFKGFSFIQHDFELPERTSEHHDHYWNNPEGDGESLSECASMLEEPGKESVQMKPTLQSTPEETPVKKKRPPRKKKKKGQISTPHNGVATDVSVATNQSDSKSKPTDVSVATNQSDSISVADKSPSHVVSTIQTQSEMKEKEKITKKEQIDTNITATVTKKKAVWETVKVKPATKAKPIPQAPMQQKPKSASLSVNAKSWTPVNSTPKYTPVVSTSNQMFPGKWAQVGKADQSTPRHSPASGGSSSDWRHHRMNPPSTDWRNHQMPLRPQKPPVRPQRVQPSISDQQAFPSLGDFPSLGGNKEKQKKITPTGSWSAKSAAPQVWGKKQT</sequence>
<evidence type="ECO:0000256" key="6">
    <source>
        <dbReference type="ARBA" id="ARBA00022840"/>
    </source>
</evidence>
<evidence type="ECO:0000259" key="9">
    <source>
        <dbReference type="PROSITE" id="PS50011"/>
    </source>
</evidence>
<feature type="compositionally biased region" description="Basic residues" evidence="8">
    <location>
        <begin position="504"/>
        <end position="516"/>
    </location>
</feature>
<feature type="compositionally biased region" description="Polar residues" evidence="8">
    <location>
        <begin position="620"/>
        <end position="656"/>
    </location>
</feature>
<dbReference type="SMART" id="SM00220">
    <property type="entry name" value="S_TKc"/>
    <property type="match status" value="1"/>
</dbReference>
<dbReference type="FunFam" id="3.30.200.20:FF:000042">
    <property type="entry name" value="Aurora kinase A"/>
    <property type="match status" value="1"/>
</dbReference>
<dbReference type="Pfam" id="PF00069">
    <property type="entry name" value="Pkinase"/>
    <property type="match status" value="1"/>
</dbReference>
<evidence type="ECO:0000256" key="4">
    <source>
        <dbReference type="ARBA" id="ARBA00022741"/>
    </source>
</evidence>
<feature type="compositionally biased region" description="Basic and acidic residues" evidence="8">
    <location>
        <begin position="13"/>
        <end position="35"/>
    </location>
</feature>
<organism evidence="11 12">
    <name type="scientific">Chaetoceros tenuissimus</name>
    <dbReference type="NCBI Taxonomy" id="426638"/>
    <lineage>
        <taxon>Eukaryota</taxon>
        <taxon>Sar</taxon>
        <taxon>Stramenopiles</taxon>
        <taxon>Ochrophyta</taxon>
        <taxon>Bacillariophyta</taxon>
        <taxon>Coscinodiscophyceae</taxon>
        <taxon>Chaetocerotophycidae</taxon>
        <taxon>Chaetocerotales</taxon>
        <taxon>Chaetocerotaceae</taxon>
        <taxon>Chaetoceros</taxon>
    </lineage>
</organism>
<feature type="binding site" evidence="7">
    <location>
        <position position="136"/>
    </location>
    <ligand>
        <name>ATP</name>
        <dbReference type="ChEBI" id="CHEBI:30616"/>
    </ligand>
</feature>
<keyword evidence="3" id="KW-0808">Transferase</keyword>
<gene>
    <name evidence="11" type="ORF">CTEN210_05181</name>
</gene>
<dbReference type="CDD" id="cd05123">
    <property type="entry name" value="STKc_AGC"/>
    <property type="match status" value="1"/>
</dbReference>
<dbReference type="SUPFAM" id="SSF56112">
    <property type="entry name" value="Protein kinase-like (PK-like)"/>
    <property type="match status" value="1"/>
</dbReference>
<dbReference type="AlphaFoldDB" id="A0AAD3CQ02"/>
<feature type="compositionally biased region" description="Polar residues" evidence="8">
    <location>
        <begin position="564"/>
        <end position="573"/>
    </location>
</feature>
<dbReference type="GO" id="GO:0004674">
    <property type="term" value="F:protein serine/threonine kinase activity"/>
    <property type="evidence" value="ECO:0007669"/>
    <property type="project" value="UniProtKB-KW"/>
</dbReference>
<dbReference type="PROSITE" id="PS51285">
    <property type="entry name" value="AGC_KINASE_CTER"/>
    <property type="match status" value="1"/>
</dbReference>
<protein>
    <recommendedName>
        <fullName evidence="13">Non-specific serine/threonine protein kinase</fullName>
    </recommendedName>
</protein>
<evidence type="ECO:0000256" key="2">
    <source>
        <dbReference type="ARBA" id="ARBA00022553"/>
    </source>
</evidence>
<evidence type="ECO:0000259" key="10">
    <source>
        <dbReference type="PROSITE" id="PS51285"/>
    </source>
</evidence>
<evidence type="ECO:0000313" key="12">
    <source>
        <dbReference type="Proteomes" id="UP001054902"/>
    </source>
</evidence>
<keyword evidence="4 7" id="KW-0547">Nucleotide-binding</keyword>
<feature type="domain" description="Protein kinase" evidence="9">
    <location>
        <begin position="107"/>
        <end position="378"/>
    </location>
</feature>
<dbReference type="InterPro" id="IPR000961">
    <property type="entry name" value="AGC-kinase_C"/>
</dbReference>
<dbReference type="FunFam" id="1.10.510.10:FF:000048">
    <property type="entry name" value="Protein kinase C"/>
    <property type="match status" value="1"/>
</dbReference>
<feature type="compositionally biased region" description="Basic and acidic residues" evidence="8">
    <location>
        <begin position="574"/>
        <end position="584"/>
    </location>
</feature>
<feature type="compositionally biased region" description="Polar residues" evidence="8">
    <location>
        <begin position="546"/>
        <end position="555"/>
    </location>
</feature>
<feature type="compositionally biased region" description="Polar residues" evidence="8">
    <location>
        <begin position="71"/>
        <end position="94"/>
    </location>
</feature>
<dbReference type="SMART" id="SM00133">
    <property type="entry name" value="S_TK_X"/>
    <property type="match status" value="1"/>
</dbReference>
<dbReference type="PANTHER" id="PTHR24351">
    <property type="entry name" value="RIBOSOMAL PROTEIN S6 KINASE"/>
    <property type="match status" value="1"/>
</dbReference>
<feature type="compositionally biased region" description="Basic and acidic residues" evidence="8">
    <location>
        <begin position="48"/>
        <end position="70"/>
    </location>
</feature>
<evidence type="ECO:0000256" key="7">
    <source>
        <dbReference type="PROSITE-ProRule" id="PRU10141"/>
    </source>
</evidence>
<feature type="compositionally biased region" description="Polar residues" evidence="8">
    <location>
        <begin position="668"/>
        <end position="683"/>
    </location>
</feature>
<dbReference type="InterPro" id="IPR008271">
    <property type="entry name" value="Ser/Thr_kinase_AS"/>
</dbReference>
<dbReference type="InterPro" id="IPR000719">
    <property type="entry name" value="Prot_kinase_dom"/>
</dbReference>
<evidence type="ECO:0000313" key="11">
    <source>
        <dbReference type="EMBL" id="GFH48705.1"/>
    </source>
</evidence>
<dbReference type="GO" id="GO:0005524">
    <property type="term" value="F:ATP binding"/>
    <property type="evidence" value="ECO:0007669"/>
    <property type="project" value="UniProtKB-UniRule"/>
</dbReference>
<name>A0AAD3CQ02_9STRA</name>
<dbReference type="Gene3D" id="1.10.510.10">
    <property type="entry name" value="Transferase(Phosphotransferase) domain 1"/>
    <property type="match status" value="1"/>
</dbReference>
<evidence type="ECO:0000256" key="8">
    <source>
        <dbReference type="SAM" id="MobiDB-lite"/>
    </source>
</evidence>
<keyword evidence="6 7" id="KW-0067">ATP-binding</keyword>
<keyword evidence="5" id="KW-0418">Kinase</keyword>